<evidence type="ECO:0000259" key="4">
    <source>
        <dbReference type="PROSITE" id="PS50050"/>
    </source>
</evidence>
<evidence type="ECO:0000313" key="5">
    <source>
        <dbReference type="EMBL" id="KAG5268321.1"/>
    </source>
</evidence>
<sequence>MWRLCPVFIISVVFLTAVCVFCSPCGQHEYLTDQHTCCPMCNPGFHVVSHCSELNHTTCEPCPESSFTDELSGLLQCRPCAVCDPGLRVRRPCNSTSDTLCKPLESTDTPKQEEKLSVGVLVALILLGIFCLVLVYCCLVFVCGHDSALAYCVTLCELISNI</sequence>
<feature type="repeat" description="TNFR-Cys" evidence="1">
    <location>
        <begin position="61"/>
        <end position="101"/>
    </location>
</feature>
<evidence type="ECO:0000256" key="3">
    <source>
        <dbReference type="SAM" id="SignalP"/>
    </source>
</evidence>
<dbReference type="PANTHER" id="PTHR46838">
    <property type="entry name" value="TUMOR NECROSIS FACTOR RECEPTOR SUPERFAMILY MEMBER 14"/>
    <property type="match status" value="1"/>
</dbReference>
<dbReference type="InterPro" id="IPR001368">
    <property type="entry name" value="TNFR/NGFR_Cys_rich_reg"/>
</dbReference>
<feature type="repeat" description="TNFR-Cys" evidence="1">
    <location>
        <begin position="24"/>
        <end position="59"/>
    </location>
</feature>
<feature type="disulfide bond" evidence="1">
    <location>
        <begin position="38"/>
        <end position="51"/>
    </location>
</feature>
<keyword evidence="2" id="KW-0472">Membrane</keyword>
<name>A0AAV6G341_9TELE</name>
<comment type="caution">
    <text evidence="1">Lacks conserved residue(s) required for the propagation of feature annotation.</text>
</comment>
<proteinExistence type="predicted"/>
<keyword evidence="2" id="KW-1133">Transmembrane helix</keyword>
<evidence type="ECO:0000256" key="1">
    <source>
        <dbReference type="PROSITE-ProRule" id="PRU00206"/>
    </source>
</evidence>
<feature type="signal peptide" evidence="3">
    <location>
        <begin position="1"/>
        <end position="22"/>
    </location>
</feature>
<dbReference type="SMART" id="SM00208">
    <property type="entry name" value="TNFR"/>
    <property type="match status" value="2"/>
</dbReference>
<feature type="chain" id="PRO_5043989129" description="TNFR-Cys domain-containing protein" evidence="3">
    <location>
        <begin position="23"/>
        <end position="162"/>
    </location>
</feature>
<dbReference type="GO" id="GO:0050829">
    <property type="term" value="P:defense response to Gram-negative bacterium"/>
    <property type="evidence" value="ECO:0007669"/>
    <property type="project" value="TreeGrafter"/>
</dbReference>
<comment type="caution">
    <text evidence="5">The sequence shown here is derived from an EMBL/GenBank/DDBJ whole genome shotgun (WGS) entry which is preliminary data.</text>
</comment>
<gene>
    <name evidence="5" type="ORF">AALO_G00211290</name>
</gene>
<dbReference type="EMBL" id="JADWDJ010000016">
    <property type="protein sequence ID" value="KAG5268321.1"/>
    <property type="molecule type" value="Genomic_DNA"/>
</dbReference>
<dbReference type="GO" id="GO:2000406">
    <property type="term" value="P:positive regulation of T cell migration"/>
    <property type="evidence" value="ECO:0007669"/>
    <property type="project" value="TreeGrafter"/>
</dbReference>
<keyword evidence="3" id="KW-0732">Signal</keyword>
<dbReference type="GO" id="GO:0050830">
    <property type="term" value="P:defense response to Gram-positive bacterium"/>
    <property type="evidence" value="ECO:0007669"/>
    <property type="project" value="TreeGrafter"/>
</dbReference>
<dbReference type="Proteomes" id="UP000823561">
    <property type="component" value="Chromosome 16"/>
</dbReference>
<dbReference type="GO" id="GO:0009897">
    <property type="term" value="C:external side of plasma membrane"/>
    <property type="evidence" value="ECO:0007669"/>
    <property type="project" value="TreeGrafter"/>
</dbReference>
<evidence type="ECO:0000313" key="6">
    <source>
        <dbReference type="Proteomes" id="UP000823561"/>
    </source>
</evidence>
<feature type="transmembrane region" description="Helical" evidence="2">
    <location>
        <begin position="116"/>
        <end position="142"/>
    </location>
</feature>
<dbReference type="PROSITE" id="PS50050">
    <property type="entry name" value="TNFR_NGFR_2"/>
    <property type="match status" value="2"/>
</dbReference>
<reference evidence="5" key="1">
    <citation type="submission" date="2020-10" db="EMBL/GenBank/DDBJ databases">
        <title>Chromosome-scale genome assembly of the Allis shad, Alosa alosa.</title>
        <authorList>
            <person name="Margot Z."/>
            <person name="Christophe K."/>
            <person name="Cabau C."/>
            <person name="Louis A."/>
            <person name="Berthelot C."/>
            <person name="Parey E."/>
            <person name="Roest Crollius H."/>
            <person name="Montfort J."/>
            <person name="Robinson-Rechavi M."/>
            <person name="Bucao C."/>
            <person name="Bouchez O."/>
            <person name="Gislard M."/>
            <person name="Lluch J."/>
            <person name="Milhes M."/>
            <person name="Lampietro C."/>
            <person name="Lopez Roques C."/>
            <person name="Donnadieu C."/>
            <person name="Braasch I."/>
            <person name="Desvignes T."/>
            <person name="Postlethwait J."/>
            <person name="Bobe J."/>
            <person name="Guiguen Y."/>
        </authorList>
    </citation>
    <scope>NUCLEOTIDE SEQUENCE</scope>
    <source>
        <strain evidence="5">M-15738</strain>
        <tissue evidence="5">Blood</tissue>
    </source>
</reference>
<dbReference type="FunFam" id="2.10.50.10:FF:000007">
    <property type="entry name" value="TNF receptor superfamily member 14"/>
    <property type="match status" value="1"/>
</dbReference>
<organism evidence="5 6">
    <name type="scientific">Alosa alosa</name>
    <name type="common">allis shad</name>
    <dbReference type="NCBI Taxonomy" id="278164"/>
    <lineage>
        <taxon>Eukaryota</taxon>
        <taxon>Metazoa</taxon>
        <taxon>Chordata</taxon>
        <taxon>Craniata</taxon>
        <taxon>Vertebrata</taxon>
        <taxon>Euteleostomi</taxon>
        <taxon>Actinopterygii</taxon>
        <taxon>Neopterygii</taxon>
        <taxon>Teleostei</taxon>
        <taxon>Clupei</taxon>
        <taxon>Clupeiformes</taxon>
        <taxon>Clupeoidei</taxon>
        <taxon>Clupeidae</taxon>
        <taxon>Alosa</taxon>
    </lineage>
</organism>
<dbReference type="PANTHER" id="PTHR46838:SF1">
    <property type="entry name" value="TUMOR NECROSIS FACTOR RECEPTOR SUPERFAMILY MEMBER 14"/>
    <property type="match status" value="1"/>
</dbReference>
<protein>
    <recommendedName>
        <fullName evidence="4">TNFR-Cys domain-containing protein</fullName>
    </recommendedName>
</protein>
<feature type="disulfide bond" evidence="1">
    <location>
        <begin position="83"/>
        <end position="101"/>
    </location>
</feature>
<keyword evidence="6" id="KW-1185">Reference proteome</keyword>
<dbReference type="AlphaFoldDB" id="A0AAV6G341"/>
<dbReference type="PROSITE" id="PS00652">
    <property type="entry name" value="TNFR_NGFR_1"/>
    <property type="match status" value="1"/>
</dbReference>
<evidence type="ECO:0000256" key="2">
    <source>
        <dbReference type="SAM" id="Phobius"/>
    </source>
</evidence>
<accession>A0AAV6G341</accession>
<dbReference type="Pfam" id="PF00020">
    <property type="entry name" value="TNFR_c6"/>
    <property type="match status" value="1"/>
</dbReference>
<dbReference type="GO" id="GO:0046642">
    <property type="term" value="P:negative regulation of alpha-beta T cell proliferation"/>
    <property type="evidence" value="ECO:0007669"/>
    <property type="project" value="TreeGrafter"/>
</dbReference>
<feature type="disulfide bond" evidence="1">
    <location>
        <begin position="80"/>
        <end position="93"/>
    </location>
</feature>
<dbReference type="GO" id="GO:0002720">
    <property type="term" value="P:positive regulation of cytokine production involved in immune response"/>
    <property type="evidence" value="ECO:0007669"/>
    <property type="project" value="TreeGrafter"/>
</dbReference>
<feature type="disulfide bond" evidence="1">
    <location>
        <begin position="41"/>
        <end position="59"/>
    </location>
</feature>
<feature type="disulfide bond" evidence="1">
    <location>
        <begin position="62"/>
        <end position="77"/>
    </location>
</feature>
<dbReference type="SUPFAM" id="SSF57586">
    <property type="entry name" value="TNF receptor-like"/>
    <property type="match status" value="2"/>
</dbReference>
<keyword evidence="2" id="KW-0812">Transmembrane</keyword>
<feature type="domain" description="TNFR-Cys" evidence="4">
    <location>
        <begin position="24"/>
        <end position="59"/>
    </location>
</feature>
<dbReference type="Gene3D" id="2.10.50.10">
    <property type="entry name" value="Tumor Necrosis Factor Receptor, subunit A, domain 2"/>
    <property type="match status" value="2"/>
</dbReference>
<keyword evidence="1" id="KW-1015">Disulfide bond</keyword>
<feature type="domain" description="TNFR-Cys" evidence="4">
    <location>
        <begin position="61"/>
        <end position="101"/>
    </location>
</feature>